<dbReference type="EMBL" id="BPLQ01015694">
    <property type="protein sequence ID" value="GIY89781.1"/>
    <property type="molecule type" value="Genomic_DNA"/>
</dbReference>
<name>A0AAV4X3F1_9ARAC</name>
<accession>A0AAV4X3F1</accession>
<gene>
    <name evidence="1" type="ORF">CDAR_175621</name>
</gene>
<dbReference type="AlphaFoldDB" id="A0AAV4X3F1"/>
<proteinExistence type="predicted"/>
<organism evidence="1 2">
    <name type="scientific">Caerostris darwini</name>
    <dbReference type="NCBI Taxonomy" id="1538125"/>
    <lineage>
        <taxon>Eukaryota</taxon>
        <taxon>Metazoa</taxon>
        <taxon>Ecdysozoa</taxon>
        <taxon>Arthropoda</taxon>
        <taxon>Chelicerata</taxon>
        <taxon>Arachnida</taxon>
        <taxon>Araneae</taxon>
        <taxon>Araneomorphae</taxon>
        <taxon>Entelegynae</taxon>
        <taxon>Araneoidea</taxon>
        <taxon>Araneidae</taxon>
        <taxon>Caerostris</taxon>
    </lineage>
</organism>
<sequence length="139" mass="15968">MTDPISNSKIFENTVNMTLLACFCVASDETSSICMMRDIYIPRIFHLASLKLSRRGHNISFSAKIRLKGCPLMRRDSLSLSVTKFGTNSSCYLLLFLKSYKILKAKNRTSTWQEEKRKVNFNSQLQERGESENSKKKKS</sequence>
<evidence type="ECO:0000313" key="2">
    <source>
        <dbReference type="Proteomes" id="UP001054837"/>
    </source>
</evidence>
<reference evidence="1 2" key="1">
    <citation type="submission" date="2021-06" db="EMBL/GenBank/DDBJ databases">
        <title>Caerostris darwini draft genome.</title>
        <authorList>
            <person name="Kono N."/>
            <person name="Arakawa K."/>
        </authorList>
    </citation>
    <scope>NUCLEOTIDE SEQUENCE [LARGE SCALE GENOMIC DNA]</scope>
</reference>
<evidence type="ECO:0000313" key="1">
    <source>
        <dbReference type="EMBL" id="GIY89781.1"/>
    </source>
</evidence>
<comment type="caution">
    <text evidence="1">The sequence shown here is derived from an EMBL/GenBank/DDBJ whole genome shotgun (WGS) entry which is preliminary data.</text>
</comment>
<protein>
    <submittedName>
        <fullName evidence="1">Uncharacterized protein</fullName>
    </submittedName>
</protein>
<keyword evidence="2" id="KW-1185">Reference proteome</keyword>
<dbReference type="Proteomes" id="UP001054837">
    <property type="component" value="Unassembled WGS sequence"/>
</dbReference>